<dbReference type="PANTHER" id="PTHR43065">
    <property type="entry name" value="SENSOR HISTIDINE KINASE"/>
    <property type="match status" value="1"/>
</dbReference>
<dbReference type="PROSITE" id="PS50109">
    <property type="entry name" value="HIS_KIN"/>
    <property type="match status" value="1"/>
</dbReference>
<dbReference type="InterPro" id="IPR001789">
    <property type="entry name" value="Sig_transdc_resp-reg_receiver"/>
</dbReference>
<dbReference type="InterPro" id="IPR011006">
    <property type="entry name" value="CheY-like_superfamily"/>
</dbReference>
<dbReference type="Proteomes" id="UP000093858">
    <property type="component" value="Unassembled WGS sequence"/>
</dbReference>
<dbReference type="InterPro" id="IPR003594">
    <property type="entry name" value="HATPase_dom"/>
</dbReference>
<dbReference type="SMART" id="SM00448">
    <property type="entry name" value="REC"/>
    <property type="match status" value="1"/>
</dbReference>
<gene>
    <name evidence="8" type="ORF">A6R73_18085</name>
</gene>
<organism evidence="8 9">
    <name type="scientific">Xanthomonas graminis pv. poae</name>
    <dbReference type="NCBI Taxonomy" id="227946"/>
    <lineage>
        <taxon>Bacteria</taxon>
        <taxon>Pseudomonadati</taxon>
        <taxon>Pseudomonadota</taxon>
        <taxon>Gammaproteobacteria</taxon>
        <taxon>Lysobacterales</taxon>
        <taxon>Lysobacteraceae</taxon>
        <taxon>Xanthomonas</taxon>
        <taxon>Xanthomonas translucens group</taxon>
        <taxon>Xanthomonas graminis</taxon>
    </lineage>
</organism>
<evidence type="ECO:0000256" key="2">
    <source>
        <dbReference type="ARBA" id="ARBA00012438"/>
    </source>
</evidence>
<dbReference type="CDD" id="cd00082">
    <property type="entry name" value="HisKA"/>
    <property type="match status" value="1"/>
</dbReference>
<feature type="domain" description="Histidine kinase" evidence="6">
    <location>
        <begin position="201"/>
        <end position="415"/>
    </location>
</feature>
<reference evidence="8 9" key="1">
    <citation type="submission" date="2016-04" db="EMBL/GenBank/DDBJ databases">
        <title>Xanthomonas translucens phylogeny.</title>
        <authorList>
            <person name="Langlois P."/>
        </authorList>
    </citation>
    <scope>NUCLEOTIDE SEQUENCE [LARGE SCALE GENOMIC DNA]</scope>
    <source>
        <strain evidence="8 9">B99</strain>
    </source>
</reference>
<dbReference type="Gene3D" id="3.30.565.10">
    <property type="entry name" value="Histidine kinase-like ATPase, C-terminal domain"/>
    <property type="match status" value="1"/>
</dbReference>
<dbReference type="InterPro" id="IPR003661">
    <property type="entry name" value="HisK_dim/P_dom"/>
</dbReference>
<dbReference type="EMBL" id="LWSU01000217">
    <property type="protein sequence ID" value="OAX54855.1"/>
    <property type="molecule type" value="Genomic_DNA"/>
</dbReference>
<dbReference type="EC" id="2.7.13.3" evidence="2"/>
<dbReference type="Pfam" id="PF02518">
    <property type="entry name" value="HATPase_c"/>
    <property type="match status" value="1"/>
</dbReference>
<evidence type="ECO:0000259" key="7">
    <source>
        <dbReference type="PROSITE" id="PS50110"/>
    </source>
</evidence>
<evidence type="ECO:0000259" key="6">
    <source>
        <dbReference type="PROSITE" id="PS50109"/>
    </source>
</evidence>
<dbReference type="InterPro" id="IPR004358">
    <property type="entry name" value="Sig_transdc_His_kin-like_C"/>
</dbReference>
<dbReference type="InterPro" id="IPR005467">
    <property type="entry name" value="His_kinase_dom"/>
</dbReference>
<dbReference type="SUPFAM" id="SSF52172">
    <property type="entry name" value="CheY-like"/>
    <property type="match status" value="1"/>
</dbReference>
<dbReference type="Gene3D" id="3.40.50.2300">
    <property type="match status" value="1"/>
</dbReference>
<keyword evidence="3 4" id="KW-0597">Phosphoprotein</keyword>
<evidence type="ECO:0000256" key="4">
    <source>
        <dbReference type="PROSITE-ProRule" id="PRU00169"/>
    </source>
</evidence>
<dbReference type="SMART" id="SM00387">
    <property type="entry name" value="HATPase_c"/>
    <property type="match status" value="1"/>
</dbReference>
<evidence type="ECO:0000256" key="5">
    <source>
        <dbReference type="SAM" id="Coils"/>
    </source>
</evidence>
<evidence type="ECO:0000256" key="3">
    <source>
        <dbReference type="ARBA" id="ARBA00022553"/>
    </source>
</evidence>
<accession>A0A199P1E6</accession>
<dbReference type="AlphaFoldDB" id="A0A199P1E6"/>
<comment type="caution">
    <text evidence="8">The sequence shown here is derived from an EMBL/GenBank/DDBJ whole genome shotgun (WGS) entry which is preliminary data.</text>
</comment>
<name>A0A199P1E6_9XANT</name>
<sequence>MSSSDAIEHRVLVHAPIGRDGGASVELLRRGGVVACHCPDLDSLVSELEVGAAAVFVAEEGLFGRDASSLFGWANAQPAWSDLPFVVLTSHQEQPSVVNWRRNLVASLRNVALLERPVQAITFTSTIKAALRARARQYEVRSLLQAQASAAQELEAQVVARTCELEEANRLLRTQMDERARVEETLRHAQKIEAIGQLTGGVAHDFNNLLMVISGGLAMLDIQADPAVRKRLMDGMQKAAQRGAGLTRQLLAFSRRQELKPEPVDLTRQIGGMRELLDRSLRGDVHVDFDLAEDLWPIEVDPGELELVVLNLAVNARDAMPSGGTIVVRAQNLPGVGKTDPDFIRLSIVDTGTGMAPEVKARVFEPFYTTKDIGKGSGLGLAQVHGFVQQSGGAIHIDSDLGQGTAIHLLLPRSFRAPALDERHLLDLQQVARRAPGEAGYVLLVEDDDEVAALVGEMLRQLGYQVTRVASAAAALGALANERVVDIVFSDIMMPGGMNGLELVHEIRMRRQQLPILLTSGYAEAAKSAAEAQGVQILPKPYRLDELAAALQQVRANPAAHGKPEAAPLYS</sequence>
<dbReference type="SUPFAM" id="SSF55874">
    <property type="entry name" value="ATPase domain of HSP90 chaperone/DNA topoisomerase II/histidine kinase"/>
    <property type="match status" value="1"/>
</dbReference>
<dbReference type="Pfam" id="PF00512">
    <property type="entry name" value="HisKA"/>
    <property type="match status" value="1"/>
</dbReference>
<dbReference type="InterPro" id="IPR036890">
    <property type="entry name" value="HATPase_C_sf"/>
</dbReference>
<dbReference type="SUPFAM" id="SSF47384">
    <property type="entry name" value="Homodimeric domain of signal transducing histidine kinase"/>
    <property type="match status" value="1"/>
</dbReference>
<keyword evidence="8" id="KW-0418">Kinase</keyword>
<dbReference type="Pfam" id="PF00072">
    <property type="entry name" value="Response_reg"/>
    <property type="match status" value="1"/>
</dbReference>
<keyword evidence="5" id="KW-0175">Coiled coil</keyword>
<evidence type="ECO:0000256" key="1">
    <source>
        <dbReference type="ARBA" id="ARBA00000085"/>
    </source>
</evidence>
<feature type="coiled-coil region" evidence="5">
    <location>
        <begin position="151"/>
        <end position="185"/>
    </location>
</feature>
<dbReference type="SMART" id="SM00388">
    <property type="entry name" value="HisKA"/>
    <property type="match status" value="1"/>
</dbReference>
<dbReference type="Gene3D" id="1.10.287.130">
    <property type="match status" value="1"/>
</dbReference>
<dbReference type="PRINTS" id="PR00344">
    <property type="entry name" value="BCTRLSENSOR"/>
</dbReference>
<keyword evidence="8" id="KW-0808">Transferase</keyword>
<proteinExistence type="predicted"/>
<dbReference type="PANTHER" id="PTHR43065:SF42">
    <property type="entry name" value="TWO-COMPONENT SENSOR PPRA"/>
    <property type="match status" value="1"/>
</dbReference>
<evidence type="ECO:0000313" key="9">
    <source>
        <dbReference type="Proteomes" id="UP000093858"/>
    </source>
</evidence>
<evidence type="ECO:0000313" key="8">
    <source>
        <dbReference type="EMBL" id="OAX54855.1"/>
    </source>
</evidence>
<dbReference type="GO" id="GO:0000155">
    <property type="term" value="F:phosphorelay sensor kinase activity"/>
    <property type="evidence" value="ECO:0007669"/>
    <property type="project" value="InterPro"/>
</dbReference>
<dbReference type="PROSITE" id="PS50110">
    <property type="entry name" value="RESPONSE_REGULATORY"/>
    <property type="match status" value="1"/>
</dbReference>
<dbReference type="InterPro" id="IPR036097">
    <property type="entry name" value="HisK_dim/P_sf"/>
</dbReference>
<feature type="domain" description="Response regulatory" evidence="7">
    <location>
        <begin position="441"/>
        <end position="555"/>
    </location>
</feature>
<dbReference type="RefSeq" id="WP_064539751.1">
    <property type="nucleotide sequence ID" value="NZ_LWSU01000217.1"/>
</dbReference>
<protein>
    <recommendedName>
        <fullName evidence="2">histidine kinase</fullName>
        <ecNumber evidence="2">2.7.13.3</ecNumber>
    </recommendedName>
</protein>
<comment type="catalytic activity">
    <reaction evidence="1">
        <text>ATP + protein L-histidine = ADP + protein N-phospho-L-histidine.</text>
        <dbReference type="EC" id="2.7.13.3"/>
    </reaction>
</comment>
<feature type="modified residue" description="4-aspartylphosphate" evidence="4">
    <location>
        <position position="491"/>
    </location>
</feature>